<feature type="binding site" evidence="7">
    <location>
        <position position="14"/>
    </location>
    <ligand>
        <name>tRNA</name>
        <dbReference type="ChEBI" id="CHEBI:17843"/>
    </ligand>
</feature>
<dbReference type="Gene3D" id="3.40.50.1470">
    <property type="entry name" value="Peptidyl-tRNA hydrolase"/>
    <property type="match status" value="1"/>
</dbReference>
<dbReference type="CDD" id="cd00462">
    <property type="entry name" value="PTH"/>
    <property type="match status" value="1"/>
</dbReference>
<keyword evidence="7" id="KW-0963">Cytoplasm</keyword>
<sequence>MKLVVGLGNPGPKYDKTRHNVGFEALDLIAAETGATPRSKFNGNVVELGVGEEKTILLYPHTYMNNSGTSVRAALDFFKLPSESVLVVCDDFNLPLGTLRFRSGGSAGGQKGLADILRKLGTDEIPRLRIGIGPLPQSRDVTSFVLGKFAPQERAEIDFSLDRARRGIADWIAHDLKYCMNQYN</sequence>
<dbReference type="EC" id="3.1.1.29" evidence="1 7"/>
<organism evidence="10 13">
    <name type="scientific">Blastopirellula marina</name>
    <dbReference type="NCBI Taxonomy" id="124"/>
    <lineage>
        <taxon>Bacteria</taxon>
        <taxon>Pseudomonadati</taxon>
        <taxon>Planctomycetota</taxon>
        <taxon>Planctomycetia</taxon>
        <taxon>Pirellulales</taxon>
        <taxon>Pirellulaceae</taxon>
        <taxon>Blastopirellula</taxon>
    </lineage>
</organism>
<evidence type="ECO:0000256" key="8">
    <source>
        <dbReference type="RuleBase" id="RU000673"/>
    </source>
</evidence>
<dbReference type="Proteomes" id="UP000239388">
    <property type="component" value="Unassembled WGS sequence"/>
</dbReference>
<feature type="active site" description="Proton acceptor" evidence="7">
    <location>
        <position position="19"/>
    </location>
</feature>
<comment type="function">
    <text evidence="7">Catalyzes the release of premature peptidyl moieties from peptidyl-tRNA molecules trapped in stalled 50S ribosomal subunits, and thus maintains levels of free tRNAs and 50S ribosomes.</text>
</comment>
<comment type="subunit">
    <text evidence="7">Monomer.</text>
</comment>
<reference evidence="12 13" key="1">
    <citation type="submission" date="2018-02" db="EMBL/GenBank/DDBJ databases">
        <title>Comparative genomes isolates from brazilian mangrove.</title>
        <authorList>
            <person name="Araujo J.E."/>
            <person name="Taketani R.G."/>
            <person name="Silva M.C.P."/>
            <person name="Loureco M.V."/>
            <person name="Andreote F.D."/>
        </authorList>
    </citation>
    <scope>NUCLEOTIDE SEQUENCE [LARGE SCALE GENOMIC DNA]</scope>
    <source>
        <strain evidence="10 13">NAP PRIS-MGV</strain>
        <strain evidence="11 12">Nap-Phe MGV</strain>
    </source>
</reference>
<feature type="binding site" evidence="7">
    <location>
        <position position="63"/>
    </location>
    <ligand>
        <name>tRNA</name>
        <dbReference type="ChEBI" id="CHEBI:17843"/>
    </ligand>
</feature>
<dbReference type="RefSeq" id="WP_105339191.1">
    <property type="nucleotide sequence ID" value="NZ_PUHZ01000026.1"/>
</dbReference>
<evidence type="ECO:0000256" key="2">
    <source>
        <dbReference type="ARBA" id="ARBA00022555"/>
    </source>
</evidence>
<comment type="function">
    <text evidence="7">Hydrolyzes ribosome-free peptidyl-tRNAs (with 1 or more amino acids incorporated), which drop off the ribosome during protein synthesis, or as a result of ribosome stalling.</text>
</comment>
<dbReference type="OrthoDB" id="9800507at2"/>
<evidence type="ECO:0000313" key="10">
    <source>
        <dbReference type="EMBL" id="PQO35460.1"/>
    </source>
</evidence>
<accession>A0A2S8FTT7</accession>
<dbReference type="PANTHER" id="PTHR17224">
    <property type="entry name" value="PEPTIDYL-TRNA HYDROLASE"/>
    <property type="match status" value="1"/>
</dbReference>
<dbReference type="NCBIfam" id="TIGR00447">
    <property type="entry name" value="pth"/>
    <property type="match status" value="1"/>
</dbReference>
<evidence type="ECO:0000256" key="9">
    <source>
        <dbReference type="RuleBase" id="RU004320"/>
    </source>
</evidence>
<keyword evidence="4 7" id="KW-0694">RNA-binding</keyword>
<dbReference type="GO" id="GO:0072344">
    <property type="term" value="P:rescue of stalled ribosome"/>
    <property type="evidence" value="ECO:0007669"/>
    <property type="project" value="UniProtKB-UniRule"/>
</dbReference>
<dbReference type="GO" id="GO:0005737">
    <property type="term" value="C:cytoplasm"/>
    <property type="evidence" value="ECO:0007669"/>
    <property type="project" value="UniProtKB-SubCell"/>
</dbReference>
<evidence type="ECO:0000313" key="11">
    <source>
        <dbReference type="EMBL" id="PQO41368.1"/>
    </source>
</evidence>
<feature type="site" description="Discriminates between blocked and unblocked aminoacyl-tRNA" evidence="7">
    <location>
        <position position="9"/>
    </location>
</feature>
<name>A0A2S8FTT7_9BACT</name>
<comment type="similarity">
    <text evidence="5 7 9">Belongs to the PTH family.</text>
</comment>
<dbReference type="EMBL" id="PUIB01000015">
    <property type="protein sequence ID" value="PQO35460.1"/>
    <property type="molecule type" value="Genomic_DNA"/>
</dbReference>
<dbReference type="Pfam" id="PF01195">
    <property type="entry name" value="Pept_tRNA_hydro"/>
    <property type="match status" value="1"/>
</dbReference>
<dbReference type="InterPro" id="IPR001328">
    <property type="entry name" value="Pept_tRNA_hydro"/>
</dbReference>
<gene>
    <name evidence="7" type="primary">pth</name>
    <name evidence="11" type="ORF">C5Y93_30085</name>
    <name evidence="10" type="ORF">C5Y98_13950</name>
</gene>
<dbReference type="EMBL" id="PUHZ01000026">
    <property type="protein sequence ID" value="PQO41368.1"/>
    <property type="molecule type" value="Genomic_DNA"/>
</dbReference>
<dbReference type="PANTHER" id="PTHR17224:SF1">
    <property type="entry name" value="PEPTIDYL-TRNA HYDROLASE"/>
    <property type="match status" value="1"/>
</dbReference>
<evidence type="ECO:0000313" key="13">
    <source>
        <dbReference type="Proteomes" id="UP000239388"/>
    </source>
</evidence>
<dbReference type="GO" id="GO:0004045">
    <property type="term" value="F:peptidyl-tRNA hydrolase activity"/>
    <property type="evidence" value="ECO:0007669"/>
    <property type="project" value="UniProtKB-UniRule"/>
</dbReference>
<evidence type="ECO:0000313" key="12">
    <source>
        <dbReference type="Proteomes" id="UP000237819"/>
    </source>
</evidence>
<proteinExistence type="inferred from homology"/>
<comment type="caution">
    <text evidence="7">Lacks conserved residue(s) required for the propagation of feature annotation.</text>
</comment>
<keyword evidence="3 7" id="KW-0378">Hydrolase</keyword>
<dbReference type="Proteomes" id="UP000237819">
    <property type="component" value="Unassembled WGS sequence"/>
</dbReference>
<comment type="catalytic activity">
    <reaction evidence="7 8">
        <text>an N-acyl-L-alpha-aminoacyl-tRNA + H2O = an N-acyl-L-amino acid + a tRNA + H(+)</text>
        <dbReference type="Rhea" id="RHEA:54448"/>
        <dbReference type="Rhea" id="RHEA-COMP:10123"/>
        <dbReference type="Rhea" id="RHEA-COMP:13883"/>
        <dbReference type="ChEBI" id="CHEBI:15377"/>
        <dbReference type="ChEBI" id="CHEBI:15378"/>
        <dbReference type="ChEBI" id="CHEBI:59874"/>
        <dbReference type="ChEBI" id="CHEBI:78442"/>
        <dbReference type="ChEBI" id="CHEBI:138191"/>
        <dbReference type="EC" id="3.1.1.29"/>
    </reaction>
</comment>
<evidence type="ECO:0000256" key="3">
    <source>
        <dbReference type="ARBA" id="ARBA00022801"/>
    </source>
</evidence>
<feature type="site" description="Stabilizes the basic form of H active site to accept a proton" evidence="7">
    <location>
        <position position="90"/>
    </location>
</feature>
<protein>
    <recommendedName>
        <fullName evidence="6 7">Peptidyl-tRNA hydrolase</fullName>
        <shortName evidence="7">Pth</shortName>
        <ecNumber evidence="1 7">3.1.1.29</ecNumber>
    </recommendedName>
</protein>
<dbReference type="GO" id="GO:0000049">
    <property type="term" value="F:tRNA binding"/>
    <property type="evidence" value="ECO:0007669"/>
    <property type="project" value="UniProtKB-UniRule"/>
</dbReference>
<dbReference type="FunFam" id="3.40.50.1470:FF:000001">
    <property type="entry name" value="Peptidyl-tRNA hydrolase"/>
    <property type="match status" value="1"/>
</dbReference>
<dbReference type="InterPro" id="IPR018171">
    <property type="entry name" value="Pept_tRNA_hydro_CS"/>
</dbReference>
<dbReference type="PROSITE" id="PS01195">
    <property type="entry name" value="PEPT_TRNA_HYDROL_1"/>
    <property type="match status" value="1"/>
</dbReference>
<evidence type="ECO:0000256" key="5">
    <source>
        <dbReference type="ARBA" id="ARBA00038063"/>
    </source>
</evidence>
<comment type="subcellular location">
    <subcellularLocation>
        <location evidence="7">Cytoplasm</location>
    </subcellularLocation>
</comment>
<keyword evidence="2 7" id="KW-0820">tRNA-binding</keyword>
<evidence type="ECO:0000256" key="1">
    <source>
        <dbReference type="ARBA" id="ARBA00013260"/>
    </source>
</evidence>
<feature type="binding site" evidence="7">
    <location>
        <position position="65"/>
    </location>
    <ligand>
        <name>tRNA</name>
        <dbReference type="ChEBI" id="CHEBI:17843"/>
    </ligand>
</feature>
<dbReference type="HAMAP" id="MF_00083">
    <property type="entry name" value="Pept_tRNA_hydro_bact"/>
    <property type="match status" value="1"/>
</dbReference>
<comment type="caution">
    <text evidence="10">The sequence shown here is derived from an EMBL/GenBank/DDBJ whole genome shotgun (WGS) entry which is preliminary data.</text>
</comment>
<evidence type="ECO:0000256" key="6">
    <source>
        <dbReference type="ARBA" id="ARBA00050038"/>
    </source>
</evidence>
<dbReference type="AlphaFoldDB" id="A0A2S8FTT7"/>
<evidence type="ECO:0000256" key="7">
    <source>
        <dbReference type="HAMAP-Rule" id="MF_00083"/>
    </source>
</evidence>
<dbReference type="GO" id="GO:0006515">
    <property type="term" value="P:protein quality control for misfolded or incompletely synthesized proteins"/>
    <property type="evidence" value="ECO:0007669"/>
    <property type="project" value="UniProtKB-UniRule"/>
</dbReference>
<evidence type="ECO:0000256" key="4">
    <source>
        <dbReference type="ARBA" id="ARBA00022884"/>
    </source>
</evidence>
<dbReference type="InterPro" id="IPR036416">
    <property type="entry name" value="Pept_tRNA_hydro_sf"/>
</dbReference>
<dbReference type="SUPFAM" id="SSF53178">
    <property type="entry name" value="Peptidyl-tRNA hydrolase-like"/>
    <property type="match status" value="1"/>
</dbReference>